<evidence type="ECO:0000313" key="2">
    <source>
        <dbReference type="Proteomes" id="UP001153678"/>
    </source>
</evidence>
<dbReference type="Proteomes" id="UP001153678">
    <property type="component" value="Unassembled WGS sequence"/>
</dbReference>
<reference evidence="1" key="1">
    <citation type="submission" date="2022-08" db="EMBL/GenBank/DDBJ databases">
        <authorList>
            <person name="Kallberg Y."/>
            <person name="Tangrot J."/>
            <person name="Rosling A."/>
        </authorList>
    </citation>
    <scope>NUCLEOTIDE SEQUENCE</scope>
    <source>
        <strain evidence="1">Wild A</strain>
    </source>
</reference>
<gene>
    <name evidence="1" type="ORF">FWILDA_LOCUS12768</name>
</gene>
<keyword evidence="2" id="KW-1185">Reference proteome</keyword>
<name>A0A9W4WTZ7_9GLOM</name>
<comment type="caution">
    <text evidence="1">The sequence shown here is derived from an EMBL/GenBank/DDBJ whole genome shotgun (WGS) entry which is preliminary data.</text>
</comment>
<evidence type="ECO:0000313" key="1">
    <source>
        <dbReference type="EMBL" id="CAI2186821.1"/>
    </source>
</evidence>
<dbReference type="AlphaFoldDB" id="A0A9W4WTZ7"/>
<sequence length="207" mass="24108">MTAFTLLHNDINKGNITELKERYAIDHKADLQAEKLDEREISLIFDIKHLKQLDIILKEFHKKFNKIIPLTCVNEELVDNREALIVYVYVPEETPVNLPSEFMEYSTLISISSSRYLPDACTLGESFQNTEEHDKKLLLTTKHGFEKNDRINISLCAKLIRYHFLGANPIRQFLDYAFCKIENDHEIPKTGSNITIKTSVRYNENFV</sequence>
<dbReference type="OrthoDB" id="2380746at2759"/>
<proteinExistence type="predicted"/>
<organism evidence="1 2">
    <name type="scientific">Funneliformis geosporum</name>
    <dbReference type="NCBI Taxonomy" id="1117311"/>
    <lineage>
        <taxon>Eukaryota</taxon>
        <taxon>Fungi</taxon>
        <taxon>Fungi incertae sedis</taxon>
        <taxon>Mucoromycota</taxon>
        <taxon>Glomeromycotina</taxon>
        <taxon>Glomeromycetes</taxon>
        <taxon>Glomerales</taxon>
        <taxon>Glomeraceae</taxon>
        <taxon>Funneliformis</taxon>
    </lineage>
</organism>
<dbReference type="EMBL" id="CAMKVN010004329">
    <property type="protein sequence ID" value="CAI2186821.1"/>
    <property type="molecule type" value="Genomic_DNA"/>
</dbReference>
<accession>A0A9W4WTZ7</accession>
<protein>
    <submittedName>
        <fullName evidence="1">18924_t:CDS:1</fullName>
    </submittedName>
</protein>